<feature type="compositionally biased region" description="Polar residues" evidence="1">
    <location>
        <begin position="112"/>
        <end position="122"/>
    </location>
</feature>
<feature type="compositionally biased region" description="Low complexity" evidence="1">
    <location>
        <begin position="43"/>
        <end position="60"/>
    </location>
</feature>
<dbReference type="AlphaFoldDB" id="A0A2V3IG31"/>
<feature type="compositionally biased region" description="Polar residues" evidence="1">
    <location>
        <begin position="146"/>
        <end position="158"/>
    </location>
</feature>
<evidence type="ECO:0000313" key="2">
    <source>
        <dbReference type="EMBL" id="PXF40130.1"/>
    </source>
</evidence>
<evidence type="ECO:0000256" key="1">
    <source>
        <dbReference type="SAM" id="MobiDB-lite"/>
    </source>
</evidence>
<gene>
    <name evidence="2" type="ORF">BWQ96_10168</name>
</gene>
<feature type="region of interest" description="Disordered" evidence="1">
    <location>
        <begin position="1"/>
        <end position="218"/>
    </location>
</feature>
<accession>A0A2V3IG31</accession>
<organism evidence="2 3">
    <name type="scientific">Gracilariopsis chorda</name>
    <dbReference type="NCBI Taxonomy" id="448386"/>
    <lineage>
        <taxon>Eukaryota</taxon>
        <taxon>Rhodophyta</taxon>
        <taxon>Florideophyceae</taxon>
        <taxon>Rhodymeniophycidae</taxon>
        <taxon>Gracilariales</taxon>
        <taxon>Gracilariaceae</taxon>
        <taxon>Gracilariopsis</taxon>
    </lineage>
</organism>
<name>A0A2V3IG31_9FLOR</name>
<proteinExistence type="predicted"/>
<feature type="compositionally biased region" description="Basic and acidic residues" evidence="1">
    <location>
        <begin position="70"/>
        <end position="81"/>
    </location>
</feature>
<feature type="compositionally biased region" description="Low complexity" evidence="1">
    <location>
        <begin position="233"/>
        <end position="271"/>
    </location>
</feature>
<reference evidence="2 3" key="1">
    <citation type="journal article" date="2018" name="Mol. Biol. Evol.">
        <title>Analysis of the draft genome of the red seaweed Gracilariopsis chorda provides insights into genome size evolution in Rhodophyta.</title>
        <authorList>
            <person name="Lee J."/>
            <person name="Yang E.C."/>
            <person name="Graf L."/>
            <person name="Yang J.H."/>
            <person name="Qiu H."/>
            <person name="Zel Zion U."/>
            <person name="Chan C.X."/>
            <person name="Stephens T.G."/>
            <person name="Weber A.P.M."/>
            <person name="Boo G.H."/>
            <person name="Boo S.M."/>
            <person name="Kim K.M."/>
            <person name="Shin Y."/>
            <person name="Jung M."/>
            <person name="Lee S.J."/>
            <person name="Yim H.S."/>
            <person name="Lee J.H."/>
            <person name="Bhattacharya D."/>
            <person name="Yoon H.S."/>
        </authorList>
    </citation>
    <scope>NUCLEOTIDE SEQUENCE [LARGE SCALE GENOMIC DNA]</scope>
    <source>
        <strain evidence="2 3">SKKU-2015</strain>
        <tissue evidence="2">Whole body</tissue>
    </source>
</reference>
<dbReference type="EMBL" id="NBIV01000356">
    <property type="protein sequence ID" value="PXF40130.1"/>
    <property type="molecule type" value="Genomic_DNA"/>
</dbReference>
<feature type="region of interest" description="Disordered" evidence="1">
    <location>
        <begin position="232"/>
        <end position="281"/>
    </location>
</feature>
<comment type="caution">
    <text evidence="2">The sequence shown here is derived from an EMBL/GenBank/DDBJ whole genome shotgun (WGS) entry which is preliminary data.</text>
</comment>
<sequence length="408" mass="45182">MGDQDHDRAETFWAMTFNNQKPPEDRRVAMLTPSVEIPLPEGSSSNDTSSSSRRPTATRPDMAIGTLPAPEERAKLPKSSRDVMFSAGRPPLMALETISSKPGKDLEKKPSSYRQAGVQTLHTLHRDRRGNGKNAFHRIQRLQDGQYETETRPISNEPINDPDACNITSKQLMNSPSPDRNVQENKRKQRAINLSLLRKADEKKSRADTAEKALKSSKKSLRELEEKLKAQISLTSSSSRARESPTNSPSRPPRSSTSSPFSLPTSSKSSPDGNSPVGGLVHLTKHNVYQPYDGRRITQPLFAGVINVEPPHIWQCCSVQSKCTDEIENAHGQQTAQDGRGHHADCYRVPKDTKGTPAMGSARLVCDRMKEYVYSLSRTITQPMLCGEVLHVADSPSLFEPLHISISV</sequence>
<dbReference type="Proteomes" id="UP000247409">
    <property type="component" value="Unassembled WGS sequence"/>
</dbReference>
<feature type="compositionally biased region" description="Basic and acidic residues" evidence="1">
    <location>
        <begin position="1"/>
        <end position="10"/>
    </location>
</feature>
<feature type="compositionally biased region" description="Polar residues" evidence="1">
    <location>
        <begin position="166"/>
        <end position="180"/>
    </location>
</feature>
<feature type="compositionally biased region" description="Basic and acidic residues" evidence="1">
    <location>
        <begin position="198"/>
        <end position="218"/>
    </location>
</feature>
<evidence type="ECO:0000313" key="3">
    <source>
        <dbReference type="Proteomes" id="UP000247409"/>
    </source>
</evidence>
<protein>
    <submittedName>
        <fullName evidence="2">Uncharacterized protein</fullName>
    </submittedName>
</protein>
<keyword evidence="3" id="KW-1185">Reference proteome</keyword>